<dbReference type="AlphaFoldDB" id="A0A1I4T3Q3"/>
<proteinExistence type="predicted"/>
<sequence length="175" mass="18817">MSYISIGGLSVPLDSVLTFSQSYQPIERSTIHRLGTSGTGVKQTLYGGKLRTTISATGWTLPGLSALDRTAQHVLLCGATLSNSGGANDIKIGDISRRRTDSGFEPVAYAIFADNQVKTPVSVDVNGNCTITEVSGSLYYKVDWYPRLTVLIADFTEDTQADSATFAWELVAEEV</sequence>
<dbReference type="RefSeq" id="WP_091999600.1">
    <property type="nucleotide sequence ID" value="NZ_FOUR01000002.1"/>
</dbReference>
<protein>
    <recommendedName>
        <fullName evidence="3">Tail tube protein</fullName>
    </recommendedName>
</protein>
<name>A0A1I4T3Q3_9GAMM</name>
<accession>A0A1I4T3Q3</accession>
<evidence type="ECO:0000313" key="1">
    <source>
        <dbReference type="EMBL" id="SFM71265.1"/>
    </source>
</evidence>
<reference evidence="2" key="1">
    <citation type="submission" date="2016-10" db="EMBL/GenBank/DDBJ databases">
        <authorList>
            <person name="Varghese N."/>
            <person name="Submissions S."/>
        </authorList>
    </citation>
    <scope>NUCLEOTIDE SEQUENCE [LARGE SCALE GENOMIC DNA]</scope>
    <source>
        <strain evidence="2">CGMCC 1.6775</strain>
    </source>
</reference>
<dbReference type="OrthoDB" id="8526408at2"/>
<gene>
    <name evidence="1" type="ORF">SAMN04487961_0981</name>
</gene>
<evidence type="ECO:0008006" key="3">
    <source>
        <dbReference type="Google" id="ProtNLM"/>
    </source>
</evidence>
<dbReference type="Proteomes" id="UP000199339">
    <property type="component" value="Unassembled WGS sequence"/>
</dbReference>
<dbReference type="EMBL" id="FOUR01000002">
    <property type="protein sequence ID" value="SFM71265.1"/>
    <property type="molecule type" value="Genomic_DNA"/>
</dbReference>
<evidence type="ECO:0000313" key="2">
    <source>
        <dbReference type="Proteomes" id="UP000199339"/>
    </source>
</evidence>
<keyword evidence="2" id="KW-1185">Reference proteome</keyword>
<organism evidence="1 2">
    <name type="scientific">Marinobacter pelagius</name>
    <dbReference type="NCBI Taxonomy" id="379482"/>
    <lineage>
        <taxon>Bacteria</taxon>
        <taxon>Pseudomonadati</taxon>
        <taxon>Pseudomonadota</taxon>
        <taxon>Gammaproteobacteria</taxon>
        <taxon>Pseudomonadales</taxon>
        <taxon>Marinobacteraceae</taxon>
        <taxon>Marinobacter</taxon>
    </lineage>
</organism>